<feature type="domain" description="YknX-like C-terminal permuted SH3-like" evidence="4">
    <location>
        <begin position="228"/>
        <end position="295"/>
    </location>
</feature>
<gene>
    <name evidence="5" type="ORF">M622_10210</name>
</gene>
<proteinExistence type="inferred from homology"/>
<name>T0AVH3_9RHOO</name>
<evidence type="ECO:0000259" key="3">
    <source>
        <dbReference type="Pfam" id="PF25973"/>
    </source>
</evidence>
<dbReference type="InterPro" id="IPR058647">
    <property type="entry name" value="BSH_CzcB-like"/>
</dbReference>
<dbReference type="eggNOG" id="COG0845">
    <property type="taxonomic scope" value="Bacteria"/>
</dbReference>
<protein>
    <submittedName>
        <fullName evidence="5">Uncharacterized protein</fullName>
    </submittedName>
</protein>
<dbReference type="AlphaFoldDB" id="T0AVH3"/>
<dbReference type="Pfam" id="PF25973">
    <property type="entry name" value="BSH_CzcB"/>
    <property type="match status" value="1"/>
</dbReference>
<dbReference type="InterPro" id="IPR058637">
    <property type="entry name" value="YknX-like_C"/>
</dbReference>
<dbReference type="Gene3D" id="2.40.50.100">
    <property type="match status" value="1"/>
</dbReference>
<dbReference type="SUPFAM" id="SSF111369">
    <property type="entry name" value="HlyD-like secretion proteins"/>
    <property type="match status" value="1"/>
</dbReference>
<dbReference type="STRING" id="1348657.M622_10210"/>
<feature type="domain" description="CusB-like beta-barrel" evidence="2">
    <location>
        <begin position="150"/>
        <end position="221"/>
    </location>
</feature>
<dbReference type="Proteomes" id="UP000015455">
    <property type="component" value="Unassembled WGS sequence"/>
</dbReference>
<dbReference type="GO" id="GO:1990281">
    <property type="term" value="C:efflux pump complex"/>
    <property type="evidence" value="ECO:0007669"/>
    <property type="project" value="TreeGrafter"/>
</dbReference>
<evidence type="ECO:0000313" key="6">
    <source>
        <dbReference type="Proteomes" id="UP000015455"/>
    </source>
</evidence>
<organism evidence="5 6">
    <name type="scientific">Thauera terpenica 58Eu</name>
    <dbReference type="NCBI Taxonomy" id="1348657"/>
    <lineage>
        <taxon>Bacteria</taxon>
        <taxon>Pseudomonadati</taxon>
        <taxon>Pseudomonadota</taxon>
        <taxon>Betaproteobacteria</taxon>
        <taxon>Rhodocyclales</taxon>
        <taxon>Zoogloeaceae</taxon>
        <taxon>Thauera</taxon>
    </lineage>
</organism>
<dbReference type="EMBL" id="ATJV01000024">
    <property type="protein sequence ID" value="EPZ16884.1"/>
    <property type="molecule type" value="Genomic_DNA"/>
</dbReference>
<evidence type="ECO:0000256" key="1">
    <source>
        <dbReference type="ARBA" id="ARBA00009477"/>
    </source>
</evidence>
<dbReference type="InterPro" id="IPR058792">
    <property type="entry name" value="Beta-barrel_RND_2"/>
</dbReference>
<dbReference type="Pfam" id="PF25954">
    <property type="entry name" value="Beta-barrel_RND_2"/>
    <property type="match status" value="1"/>
</dbReference>
<dbReference type="PANTHER" id="PTHR30469">
    <property type="entry name" value="MULTIDRUG RESISTANCE PROTEIN MDTA"/>
    <property type="match status" value="1"/>
</dbReference>
<dbReference type="PATRIC" id="fig|1348657.5.peg.575"/>
<evidence type="ECO:0000259" key="4">
    <source>
        <dbReference type="Pfam" id="PF25989"/>
    </source>
</evidence>
<dbReference type="GO" id="GO:0015562">
    <property type="term" value="F:efflux transmembrane transporter activity"/>
    <property type="evidence" value="ECO:0007669"/>
    <property type="project" value="TreeGrafter"/>
</dbReference>
<evidence type="ECO:0000259" key="2">
    <source>
        <dbReference type="Pfam" id="PF25954"/>
    </source>
</evidence>
<dbReference type="FunFam" id="2.40.30.170:FF:000010">
    <property type="entry name" value="Efflux RND transporter periplasmic adaptor subunit"/>
    <property type="match status" value="1"/>
</dbReference>
<dbReference type="Pfam" id="PF25989">
    <property type="entry name" value="YknX_C"/>
    <property type="match status" value="1"/>
</dbReference>
<dbReference type="InterPro" id="IPR006143">
    <property type="entry name" value="RND_pump_MFP"/>
</dbReference>
<reference evidence="5 6" key="1">
    <citation type="submission" date="2013-06" db="EMBL/GenBank/DDBJ databases">
        <title>Draft genome sequence of Thauera terpenica.</title>
        <authorList>
            <person name="Liu B."/>
            <person name="Frostegard A.H."/>
            <person name="Shapleigh J.P."/>
        </authorList>
    </citation>
    <scope>NUCLEOTIDE SEQUENCE [LARGE SCALE GENOMIC DNA]</scope>
    <source>
        <strain evidence="5 6">58Eu</strain>
    </source>
</reference>
<dbReference type="Gene3D" id="2.40.420.20">
    <property type="match status" value="1"/>
</dbReference>
<dbReference type="NCBIfam" id="TIGR01730">
    <property type="entry name" value="RND_mfp"/>
    <property type="match status" value="1"/>
</dbReference>
<dbReference type="PANTHER" id="PTHR30469:SF11">
    <property type="entry name" value="BLL4320 PROTEIN"/>
    <property type="match status" value="1"/>
</dbReference>
<comment type="caution">
    <text evidence="5">The sequence shown here is derived from an EMBL/GenBank/DDBJ whole genome shotgun (WGS) entry which is preliminary data.</text>
</comment>
<keyword evidence="6" id="KW-1185">Reference proteome</keyword>
<comment type="similarity">
    <text evidence="1">Belongs to the membrane fusion protein (MFP) (TC 8.A.1) family.</text>
</comment>
<accession>T0AVH3</accession>
<dbReference type="Gene3D" id="2.40.30.170">
    <property type="match status" value="1"/>
</dbReference>
<dbReference type="Gene3D" id="1.10.287.470">
    <property type="entry name" value="Helix hairpin bin"/>
    <property type="match status" value="1"/>
</dbReference>
<feature type="domain" description="CzcB-like barrel-sandwich hybrid" evidence="3">
    <location>
        <begin position="17"/>
        <end position="141"/>
    </location>
</feature>
<sequence length="320" mass="34401">MAYDVSAVGSLVSNESVVLRPEIAGRIARIGFRDGEAVQGGAVLVELDSAVQRAELQQARARLTLASANSRRTEDLFARNFVSQSSRDNARAELDLARANLDLAQARLDRTVIRAPFAGVVGIRSVSPGDFVQDGDALINLEDIATLKLDFRLPELYLDRVQQGQVLELRTDVLPDEIFAARVDAIDPLVDAQGRALRLRASLANPGGRLRPGVFVRVRLVLAERPDVLVVPEAALVAAPGNVQFVYQVLEGKAQRVDVSTGMRRDAVVEIVSGLAQGAQVVSAGQLKLRDGTPVLVREQAPKPAVMVKPVVTSAPEATR</sequence>
<evidence type="ECO:0000313" key="5">
    <source>
        <dbReference type="EMBL" id="EPZ16884.1"/>
    </source>
</evidence>